<proteinExistence type="inferred from homology"/>
<keyword evidence="3" id="KW-0812">Transmembrane</keyword>
<evidence type="ECO:0000256" key="3">
    <source>
        <dbReference type="ARBA" id="ARBA00022692"/>
    </source>
</evidence>
<evidence type="ECO:0000256" key="5">
    <source>
        <dbReference type="ARBA" id="ARBA00023136"/>
    </source>
</evidence>
<comment type="similarity">
    <text evidence="2">Belongs to the LemA family.</text>
</comment>
<protein>
    <submittedName>
        <fullName evidence="6">LemA protein</fullName>
    </submittedName>
</protein>
<name>A0A841GQ87_9BACT</name>
<keyword evidence="5" id="KW-0472">Membrane</keyword>
<organism evidence="6 7">
    <name type="scientific">Thermosipho japonicus</name>
    <dbReference type="NCBI Taxonomy" id="90323"/>
    <lineage>
        <taxon>Bacteria</taxon>
        <taxon>Thermotogati</taxon>
        <taxon>Thermotogota</taxon>
        <taxon>Thermotogae</taxon>
        <taxon>Thermotogales</taxon>
        <taxon>Fervidobacteriaceae</taxon>
        <taxon>Thermosipho</taxon>
    </lineage>
</organism>
<dbReference type="EMBL" id="JACHEX010000007">
    <property type="protein sequence ID" value="MBB6063424.1"/>
    <property type="molecule type" value="Genomic_DNA"/>
</dbReference>
<dbReference type="GO" id="GO:0016020">
    <property type="term" value="C:membrane"/>
    <property type="evidence" value="ECO:0007669"/>
    <property type="project" value="UniProtKB-SubCell"/>
</dbReference>
<dbReference type="Pfam" id="PF04011">
    <property type="entry name" value="LemA"/>
    <property type="match status" value="1"/>
</dbReference>
<evidence type="ECO:0000256" key="2">
    <source>
        <dbReference type="ARBA" id="ARBA00008854"/>
    </source>
</evidence>
<comment type="subcellular location">
    <subcellularLocation>
        <location evidence="1">Membrane</location>
        <topology evidence="1">Single-pass membrane protein</topology>
    </subcellularLocation>
</comment>
<evidence type="ECO:0000256" key="4">
    <source>
        <dbReference type="ARBA" id="ARBA00022989"/>
    </source>
</evidence>
<dbReference type="Proteomes" id="UP000555828">
    <property type="component" value="Unassembled WGS sequence"/>
</dbReference>
<gene>
    <name evidence="6" type="ORF">HNP65_001895</name>
</gene>
<keyword evidence="7" id="KW-1185">Reference proteome</keyword>
<reference evidence="6 7" key="1">
    <citation type="submission" date="2020-08" db="EMBL/GenBank/DDBJ databases">
        <title>Genomic Encyclopedia of Type Strains, Phase IV (KMG-IV): sequencing the most valuable type-strain genomes for metagenomic binning, comparative biology and taxonomic classification.</title>
        <authorList>
            <person name="Goeker M."/>
        </authorList>
    </citation>
    <scope>NUCLEOTIDE SEQUENCE [LARGE SCALE GENOMIC DNA]</scope>
    <source>
        <strain evidence="6 7">DSM 13481</strain>
    </source>
</reference>
<dbReference type="RefSeq" id="WP_184619994.1">
    <property type="nucleotide sequence ID" value="NZ_JACHEX010000007.1"/>
</dbReference>
<sequence>MIWIILGIILLILFWVIGTYNSLVKLKKMIENAWSQIDVQLKRRHDLIPNLVNSVKGYMKFEQETLEKVLQARASAISSKDISKKIEAENQLTGALSKLLAVVENYPDLKANENVSSLMEELRKTEDKISYARQFYNDIVMKYNTKISVFPSNIIASMFKFKEAPFFKVEETEKEVPNVDLSF</sequence>
<dbReference type="SUPFAM" id="SSF140478">
    <property type="entry name" value="LemA-like"/>
    <property type="match status" value="1"/>
</dbReference>
<keyword evidence="4" id="KW-1133">Transmembrane helix</keyword>
<dbReference type="InterPro" id="IPR023353">
    <property type="entry name" value="LemA-like_dom_sf"/>
</dbReference>
<comment type="caution">
    <text evidence="6">The sequence shown here is derived from an EMBL/GenBank/DDBJ whole genome shotgun (WGS) entry which is preliminary data.</text>
</comment>
<dbReference type="AlphaFoldDB" id="A0A841GQ87"/>
<evidence type="ECO:0000256" key="1">
    <source>
        <dbReference type="ARBA" id="ARBA00004167"/>
    </source>
</evidence>
<dbReference type="PANTHER" id="PTHR34478">
    <property type="entry name" value="PROTEIN LEMA"/>
    <property type="match status" value="1"/>
</dbReference>
<dbReference type="PANTHER" id="PTHR34478:SF2">
    <property type="entry name" value="MEMBRANE PROTEIN"/>
    <property type="match status" value="1"/>
</dbReference>
<evidence type="ECO:0000313" key="7">
    <source>
        <dbReference type="Proteomes" id="UP000555828"/>
    </source>
</evidence>
<accession>A0A841GQ87</accession>
<evidence type="ECO:0000313" key="6">
    <source>
        <dbReference type="EMBL" id="MBB6063424.1"/>
    </source>
</evidence>
<dbReference type="InterPro" id="IPR007156">
    <property type="entry name" value="MamQ_LemA"/>
</dbReference>
<dbReference type="Gene3D" id="1.20.1440.20">
    <property type="entry name" value="LemA-like domain"/>
    <property type="match status" value="1"/>
</dbReference>